<dbReference type="InterPro" id="IPR038670">
    <property type="entry name" value="HslJ-like_sf"/>
</dbReference>
<dbReference type="STRING" id="371731.Rsw2DRAFT_1703"/>
<dbReference type="AlphaFoldDB" id="C8S0X5"/>
<dbReference type="Gene3D" id="2.40.128.270">
    <property type="match status" value="1"/>
</dbReference>
<evidence type="ECO:0000313" key="3">
    <source>
        <dbReference type="EMBL" id="EEW25416.1"/>
    </source>
</evidence>
<name>C8S0X5_9RHOB</name>
<dbReference type="EMBL" id="ACYY01000009">
    <property type="protein sequence ID" value="EEW25416.1"/>
    <property type="molecule type" value="Genomic_DNA"/>
</dbReference>
<evidence type="ECO:0000259" key="2">
    <source>
        <dbReference type="Pfam" id="PF03724"/>
    </source>
</evidence>
<comment type="caution">
    <text evidence="3">The sequence shown here is derived from an EMBL/GenBank/DDBJ whole genome shotgun (WGS) entry which is preliminary data.</text>
</comment>
<dbReference type="Pfam" id="PF03724">
    <property type="entry name" value="META"/>
    <property type="match status" value="1"/>
</dbReference>
<feature type="chain" id="PRO_5002991790" description="DUF306 domain-containing protein" evidence="1">
    <location>
        <begin position="21"/>
        <end position="132"/>
    </location>
</feature>
<evidence type="ECO:0000256" key="1">
    <source>
        <dbReference type="SAM" id="SignalP"/>
    </source>
</evidence>
<protein>
    <recommendedName>
        <fullName evidence="2">DUF306 domain-containing protein</fullName>
    </recommendedName>
</protein>
<reference evidence="3 4" key="1">
    <citation type="submission" date="2009-08" db="EMBL/GenBank/DDBJ databases">
        <title>The draft genome of Rhodobacter sp. SW2.</title>
        <authorList>
            <consortium name="US DOE Joint Genome Institute (JGI-PGF)"/>
            <person name="Lucas S."/>
            <person name="Copeland A."/>
            <person name="Lapidus A."/>
            <person name="Glavina del Rio T."/>
            <person name="Tice H."/>
            <person name="Bruce D."/>
            <person name="Goodwin L."/>
            <person name="Pitluck S."/>
            <person name="Larimer F."/>
            <person name="Land M.L."/>
            <person name="Hauser L."/>
            <person name="Emerson D."/>
        </authorList>
    </citation>
    <scope>NUCLEOTIDE SEQUENCE [LARGE SCALE GENOMIC DNA]</scope>
    <source>
        <strain evidence="3 4">SW2</strain>
    </source>
</reference>
<feature type="domain" description="DUF306" evidence="2">
    <location>
        <begin position="28"/>
        <end position="126"/>
    </location>
</feature>
<dbReference type="Proteomes" id="UP000010121">
    <property type="component" value="Unassembled WGS sequence"/>
</dbReference>
<accession>C8S0X5</accession>
<dbReference type="InterPro" id="IPR005184">
    <property type="entry name" value="DUF306_Meta_HslJ"/>
</dbReference>
<gene>
    <name evidence="3" type="ORF">Rsw2DRAFT_1703</name>
</gene>
<sequence length="132" mass="13598">MKTVAGLLLALAMAGGAARAQDLPADALATIWQLQSLDGAAFAATATVELATPGQLAGQAPCNRYGAELLAPLPAFRPGPIWATRMACADLRLEADFLAALAAMTQAELSEGPVLRLTGPDGRHMEFAPKAD</sequence>
<dbReference type="RefSeq" id="WP_008030001.1">
    <property type="nucleotide sequence ID" value="NZ_ACYY01000009.1"/>
</dbReference>
<organism evidence="3 4">
    <name type="scientific">Rhodobacter ferrooxidans</name>
    <dbReference type="NCBI Taxonomy" id="371731"/>
    <lineage>
        <taxon>Bacteria</taxon>
        <taxon>Pseudomonadati</taxon>
        <taxon>Pseudomonadota</taxon>
        <taxon>Alphaproteobacteria</taxon>
        <taxon>Rhodobacterales</taxon>
        <taxon>Rhodobacter group</taxon>
        <taxon>Rhodobacter</taxon>
    </lineage>
</organism>
<proteinExistence type="predicted"/>
<feature type="signal peptide" evidence="1">
    <location>
        <begin position="1"/>
        <end position="20"/>
    </location>
</feature>
<evidence type="ECO:0000313" key="4">
    <source>
        <dbReference type="Proteomes" id="UP000010121"/>
    </source>
</evidence>
<keyword evidence="1" id="KW-0732">Signal</keyword>
<dbReference type="eggNOG" id="COG3187">
    <property type="taxonomic scope" value="Bacteria"/>
</dbReference>
<keyword evidence="4" id="KW-1185">Reference proteome</keyword>
<dbReference type="OrthoDB" id="7777568at2"/>